<keyword evidence="3 9" id="KW-0819">tRNA processing</keyword>
<feature type="site" description="Interaction with tRNA" evidence="9">
    <location>
        <position position="332"/>
    </location>
</feature>
<feature type="domain" description="tRNA-specific 2-thiouridylase MnmA-like central" evidence="11">
    <location>
        <begin position="208"/>
        <end position="271"/>
    </location>
</feature>
<dbReference type="GO" id="GO:0103016">
    <property type="term" value="F:tRNA-uridine 2-sulfurtransferase activity"/>
    <property type="evidence" value="ECO:0007669"/>
    <property type="project" value="UniProtKB-EC"/>
</dbReference>
<evidence type="ECO:0000256" key="5">
    <source>
        <dbReference type="ARBA" id="ARBA00022840"/>
    </source>
</evidence>
<feature type="active site" description="Nucleophile" evidence="9">
    <location>
        <position position="108"/>
    </location>
</feature>
<dbReference type="Pfam" id="PF03054">
    <property type="entry name" value="tRNA_Me_trans"/>
    <property type="match status" value="1"/>
</dbReference>
<feature type="binding site" evidence="9">
    <location>
        <begin position="7"/>
        <end position="14"/>
    </location>
    <ligand>
        <name>ATP</name>
        <dbReference type="ChEBI" id="CHEBI:30616"/>
    </ligand>
</feature>
<evidence type="ECO:0000256" key="3">
    <source>
        <dbReference type="ARBA" id="ARBA00022694"/>
    </source>
</evidence>
<keyword evidence="6 9" id="KW-0694">RNA-binding</keyword>
<dbReference type="PANTHER" id="PTHR11933:SF5">
    <property type="entry name" value="MITOCHONDRIAL TRNA-SPECIFIC 2-THIOURIDYLASE 1"/>
    <property type="match status" value="1"/>
</dbReference>
<comment type="caution">
    <text evidence="12">The sequence shown here is derived from an EMBL/GenBank/DDBJ whole genome shotgun (WGS) entry which is preliminary data.</text>
</comment>
<evidence type="ECO:0000256" key="6">
    <source>
        <dbReference type="ARBA" id="ARBA00022884"/>
    </source>
</evidence>
<keyword evidence="13" id="KW-1185">Reference proteome</keyword>
<dbReference type="PANTHER" id="PTHR11933">
    <property type="entry name" value="TRNA 5-METHYLAMINOMETHYL-2-THIOURIDYLATE -METHYLTRANSFERASE"/>
    <property type="match status" value="1"/>
</dbReference>
<feature type="region of interest" description="Interaction with tRNA" evidence="9">
    <location>
        <begin position="301"/>
        <end position="302"/>
    </location>
</feature>
<dbReference type="InterPro" id="IPR046884">
    <property type="entry name" value="MnmA-like_central"/>
</dbReference>
<feature type="site" description="Interaction with tRNA" evidence="9">
    <location>
        <position position="133"/>
    </location>
</feature>
<evidence type="ECO:0000259" key="10">
    <source>
        <dbReference type="Pfam" id="PF20258"/>
    </source>
</evidence>
<proteinExistence type="inferred from homology"/>
<keyword evidence="7" id="KW-1015">Disulfide bond</keyword>
<evidence type="ECO:0000256" key="7">
    <source>
        <dbReference type="ARBA" id="ARBA00023157"/>
    </source>
</evidence>
<dbReference type="EC" id="2.8.1.13" evidence="9"/>
<dbReference type="Pfam" id="PF20258">
    <property type="entry name" value="tRNA_Me_trans_C"/>
    <property type="match status" value="1"/>
</dbReference>
<comment type="subcellular location">
    <subcellularLocation>
        <location evidence="9">Cytoplasm</location>
    </subcellularLocation>
</comment>
<dbReference type="InterPro" id="IPR023382">
    <property type="entry name" value="MnmA-like_central_sf"/>
</dbReference>
<dbReference type="Gene3D" id="2.30.30.280">
    <property type="entry name" value="Adenine nucleotide alpha hydrolases-like domains"/>
    <property type="match status" value="1"/>
</dbReference>
<reference evidence="12 13" key="1">
    <citation type="submission" date="2024-09" db="EMBL/GenBank/DDBJ databases">
        <authorList>
            <person name="Sun Q."/>
            <person name="Mori K."/>
        </authorList>
    </citation>
    <scope>NUCLEOTIDE SEQUENCE [LARGE SCALE GENOMIC DNA]</scope>
    <source>
        <strain evidence="12 13">NCAIM B.02340</strain>
    </source>
</reference>
<evidence type="ECO:0000256" key="2">
    <source>
        <dbReference type="ARBA" id="ARBA00022679"/>
    </source>
</evidence>
<dbReference type="InterPro" id="IPR046885">
    <property type="entry name" value="MnmA-like_C"/>
</dbReference>
<comment type="caution">
    <text evidence="9">Lacks conserved residue(s) required for the propagation of feature annotation.</text>
</comment>
<dbReference type="SUPFAM" id="SSF52402">
    <property type="entry name" value="Adenine nucleotide alpha hydrolases-like"/>
    <property type="match status" value="1"/>
</dbReference>
<dbReference type="RefSeq" id="WP_188845633.1">
    <property type="nucleotide sequence ID" value="NZ_BMPJ01000002.1"/>
</dbReference>
<dbReference type="InterPro" id="IPR014729">
    <property type="entry name" value="Rossmann-like_a/b/a_fold"/>
</dbReference>
<feature type="binding site" evidence="9">
    <location>
        <position position="33"/>
    </location>
    <ligand>
        <name>ATP</name>
        <dbReference type="ChEBI" id="CHEBI:30616"/>
    </ligand>
</feature>
<dbReference type="Pfam" id="PF20259">
    <property type="entry name" value="tRNA_Me_trans_M"/>
    <property type="match status" value="1"/>
</dbReference>
<dbReference type="InterPro" id="IPR004506">
    <property type="entry name" value="MnmA-like"/>
</dbReference>
<keyword evidence="1 9" id="KW-0820">tRNA-binding</keyword>
<comment type="function">
    <text evidence="9">Catalyzes the 2-thiolation of uridine at the wobble position (U34) of tRNA, leading to the formation of s(2)U34.</text>
</comment>
<feature type="region of interest" description="Interaction with tRNA" evidence="9">
    <location>
        <begin position="150"/>
        <end position="152"/>
    </location>
</feature>
<organism evidence="12 13">
    <name type="scientific">Thermus composti</name>
    <dbReference type="NCBI Taxonomy" id="532059"/>
    <lineage>
        <taxon>Bacteria</taxon>
        <taxon>Thermotogati</taxon>
        <taxon>Deinococcota</taxon>
        <taxon>Deinococci</taxon>
        <taxon>Thermales</taxon>
        <taxon>Thermaceae</taxon>
        <taxon>Thermus</taxon>
    </lineage>
</organism>
<evidence type="ECO:0000256" key="8">
    <source>
        <dbReference type="ARBA" id="ARBA00051542"/>
    </source>
</evidence>
<dbReference type="Gene3D" id="2.40.30.10">
    <property type="entry name" value="Translation factors"/>
    <property type="match status" value="1"/>
</dbReference>
<dbReference type="HAMAP" id="MF_00144">
    <property type="entry name" value="tRNA_thiouridyl_MnmA"/>
    <property type="match status" value="1"/>
</dbReference>
<feature type="binding site" evidence="9">
    <location>
        <position position="132"/>
    </location>
    <ligand>
        <name>ATP</name>
        <dbReference type="ChEBI" id="CHEBI:30616"/>
    </ligand>
</feature>
<dbReference type="Proteomes" id="UP001589830">
    <property type="component" value="Unassembled WGS sequence"/>
</dbReference>
<keyword evidence="2 9" id="KW-0808">Transferase</keyword>
<evidence type="ECO:0000259" key="11">
    <source>
        <dbReference type="Pfam" id="PF20259"/>
    </source>
</evidence>
<sequence length="367" mass="40698">MKRVLVAMSGGVDSSVAALLLKRAGYEVVGAMMRFWPDLPPPSLEGGKPRAWESCCTPDAAYEARRVAELLDIPFYLLDYREVFEEEIIAPFLRDYAQGRTPNPCARCNTFVKFGALLKQARRLGLDYVATGHYVRREGLALLRGLDPHKDQTYFLWGTPKEAIPHLLFPVGGLTKPEVRKLAEEAGLPTARKPESQNLCFVAGDVRGFLRERLPLRPGPLVDALTGEVVGEHQGASLYTLGQRKGLGLRKTHLERYVVGIDPEANVVYVGPKEACYWGGLEGEEVNLLAELPEEVEVQVRYRTPPVKAKVESLKPLRLRFQSPVFAVTPGQSAVFYQGERLLGGAVIRRGLYNLAGLEDPRALTFS</sequence>
<keyword evidence="9" id="KW-0963">Cytoplasm</keyword>
<evidence type="ECO:0000256" key="1">
    <source>
        <dbReference type="ARBA" id="ARBA00022555"/>
    </source>
</evidence>
<dbReference type="CDD" id="cd01998">
    <property type="entry name" value="MnmA_TRMU-like"/>
    <property type="match status" value="1"/>
</dbReference>
<keyword evidence="5 9" id="KW-0067">ATP-binding</keyword>
<evidence type="ECO:0000256" key="9">
    <source>
        <dbReference type="HAMAP-Rule" id="MF_00144"/>
    </source>
</evidence>
<dbReference type="NCBIfam" id="NF001138">
    <property type="entry name" value="PRK00143.1"/>
    <property type="match status" value="1"/>
</dbReference>
<keyword evidence="4 9" id="KW-0547">Nucleotide-binding</keyword>
<gene>
    <name evidence="9 12" type="primary">mnmA</name>
    <name evidence="12" type="ORF">ACFFFP_01470</name>
</gene>
<evidence type="ECO:0000313" key="12">
    <source>
        <dbReference type="EMBL" id="MFC0594859.1"/>
    </source>
</evidence>
<dbReference type="NCBIfam" id="TIGR00420">
    <property type="entry name" value="trmU"/>
    <property type="match status" value="1"/>
</dbReference>
<accession>A0ABV6PYE7</accession>
<feature type="active site" description="Cysteine persulfide intermediate" evidence="9">
    <location>
        <position position="200"/>
    </location>
</feature>
<comment type="catalytic activity">
    <reaction evidence="8 9">
        <text>S-sulfanyl-L-cysteinyl-[protein] + uridine(34) in tRNA + AH2 + ATP = 2-thiouridine(34) in tRNA + L-cysteinyl-[protein] + A + AMP + diphosphate + H(+)</text>
        <dbReference type="Rhea" id="RHEA:47032"/>
        <dbReference type="Rhea" id="RHEA-COMP:10131"/>
        <dbReference type="Rhea" id="RHEA-COMP:11726"/>
        <dbReference type="Rhea" id="RHEA-COMP:11727"/>
        <dbReference type="Rhea" id="RHEA-COMP:11728"/>
        <dbReference type="ChEBI" id="CHEBI:13193"/>
        <dbReference type="ChEBI" id="CHEBI:15378"/>
        <dbReference type="ChEBI" id="CHEBI:17499"/>
        <dbReference type="ChEBI" id="CHEBI:29950"/>
        <dbReference type="ChEBI" id="CHEBI:30616"/>
        <dbReference type="ChEBI" id="CHEBI:33019"/>
        <dbReference type="ChEBI" id="CHEBI:61963"/>
        <dbReference type="ChEBI" id="CHEBI:65315"/>
        <dbReference type="ChEBI" id="CHEBI:87170"/>
        <dbReference type="ChEBI" id="CHEBI:456215"/>
        <dbReference type="EC" id="2.8.1.13"/>
    </reaction>
</comment>
<evidence type="ECO:0000313" key="13">
    <source>
        <dbReference type="Proteomes" id="UP001589830"/>
    </source>
</evidence>
<comment type="similarity">
    <text evidence="9">Belongs to the MnmA/TRMU family.</text>
</comment>
<name>A0ABV6PYE7_9DEIN</name>
<dbReference type="EMBL" id="JBHLTW010000003">
    <property type="protein sequence ID" value="MFC0594859.1"/>
    <property type="molecule type" value="Genomic_DNA"/>
</dbReference>
<feature type="domain" description="tRNA-specific 2-thiouridylase MnmA-like C-terminal" evidence="10">
    <location>
        <begin position="284"/>
        <end position="348"/>
    </location>
</feature>
<dbReference type="Gene3D" id="3.40.50.620">
    <property type="entry name" value="HUPs"/>
    <property type="match status" value="1"/>
</dbReference>
<protein>
    <recommendedName>
        <fullName evidence="9">tRNA-specific 2-thiouridylase MnmA</fullName>
        <ecNumber evidence="9">2.8.1.13</ecNumber>
    </recommendedName>
</protein>
<evidence type="ECO:0000256" key="4">
    <source>
        <dbReference type="ARBA" id="ARBA00022741"/>
    </source>
</evidence>